<dbReference type="InterPro" id="IPR019800">
    <property type="entry name" value="Glyco_hydro_3_AS"/>
</dbReference>
<dbReference type="PANTHER" id="PTHR42715">
    <property type="entry name" value="BETA-GLUCOSIDASE"/>
    <property type="match status" value="1"/>
</dbReference>
<dbReference type="Gene3D" id="3.20.20.300">
    <property type="entry name" value="Glycoside hydrolase, family 3, N-terminal domain"/>
    <property type="match status" value="1"/>
</dbReference>
<dbReference type="InterPro" id="IPR050288">
    <property type="entry name" value="Cellulose_deg_GH3"/>
</dbReference>
<feature type="domain" description="Fibronectin type III-like" evidence="19">
    <location>
        <begin position="915"/>
        <end position="991"/>
    </location>
</feature>
<evidence type="ECO:0000256" key="17">
    <source>
        <dbReference type="SAM" id="MobiDB-lite"/>
    </source>
</evidence>
<dbReference type="EC" id="3.2.1.21" evidence="16"/>
<sequence length="1000" mass="107612">MAVDDQAKRGLLSSDRDHDRNARGSYELSDSDRESDIDATEFLTADPLYEEDDPTDQSRKPAGFSTKASASRILRWLPSCTPKRWSRSRCCIITLAVGGVVFFLIAASGGFVYKKLGEEPPYGLSPPWYPTPRGGTARSWADSYAKAADMVRRMTLPEKVNVTTGTGWQMGLSVGTNGPAVHVGFPQLQLQDGPLGIRMADNITALPAGITVGATWNRALMYAHGKVHAQEARAKGTHAILGPCVGPLGRMPAGGRNWEGFGADPYLQGVAGAETIRGIQDQGIMATIKHFVGNEQEHFRQPFEWGLPHALSANIDDRTLHELYAWPFGDAVKAGVASVMCSYNMVNNSYSCGNAKLLNGILKDELGFQGFVMSDWLAQRSGVSTALAGLDMTMPGDGLRWQNGLSLWGSELTRSVLNGSVPLDRLNDMVTRIVAAWYQMGQDDPNFFSGFDNAGERPNFSSWTNKETGVLAPGSPSPQETVVVNQFVNVQSNHSGLAREIAAEGIVLLKNTDNTLPIGTDGVTGQPNGAVKAEHRPGPRAKRDKRDLLSAPTPKITIGIFGEDAGPGEGPNYCKDRSCNQGTLGSGWGSGAVEFPYLVTPVDALTDGFDASKVDLHRYLSNRGASASTLAQMDVCIVFANADAGEGFVSSGGISGDRNDLLLQKGGDDLVYEVALGCGGGNGTAIAVVHAVGPVTMERWVDLPQVKAVLHAQLPGQESGHALADVLFGRTNPSGKLPYTIGRTLEDYGAGAKVMYIPNGVVPQQDFDEGLYIDYRHFDKYEIEPRFAFGHGLSYTAFVVGNLSVKELLPKSALPAPRQPPAVAAPGYDATVPDAKEALFPKGLRRLEKYIYPYLESVEDLDLVSKASYPYPDGYDTVQPASGAGGDEGGNPDLWQTYVSVTADVHNTGCRDGKAVVQLYLAYPEGAADAAGIDFPIKVLRGFEKPLVKAGETQTVTFNLTRRDLSYWDVMRQNWAMVTGGNYRLLVGQSSRDLPLQGTW</sequence>
<comment type="function">
    <text evidence="15">Beta-glucosidases are one of a number of cellulolytic enzymes involved in the degradation of cellulosic biomass. Catalyzes the last step releasing glucose from the inhibitory cellobiose.</text>
</comment>
<keyword evidence="8" id="KW-0735">Signal-anchor</keyword>
<evidence type="ECO:0000256" key="5">
    <source>
        <dbReference type="ARBA" id="ARBA00022475"/>
    </source>
</evidence>
<evidence type="ECO:0000313" key="21">
    <source>
        <dbReference type="Proteomes" id="UP001642405"/>
    </source>
</evidence>
<evidence type="ECO:0000256" key="6">
    <source>
        <dbReference type="ARBA" id="ARBA00022692"/>
    </source>
</evidence>
<dbReference type="PANTHER" id="PTHR42715:SF20">
    <property type="entry name" value="BETA-GLUCOSIDASE E-RELATED"/>
    <property type="match status" value="1"/>
</dbReference>
<comment type="caution">
    <text evidence="20">The sequence shown here is derived from an EMBL/GenBank/DDBJ whole genome shotgun (WGS) entry which is preliminary data.</text>
</comment>
<proteinExistence type="inferred from homology"/>
<dbReference type="EMBL" id="CAWUHB010000086">
    <property type="protein sequence ID" value="CAK7234586.1"/>
    <property type="molecule type" value="Genomic_DNA"/>
</dbReference>
<evidence type="ECO:0000313" key="20">
    <source>
        <dbReference type="EMBL" id="CAK7234586.1"/>
    </source>
</evidence>
<dbReference type="InterPro" id="IPR013783">
    <property type="entry name" value="Ig-like_fold"/>
</dbReference>
<dbReference type="InterPro" id="IPR036962">
    <property type="entry name" value="Glyco_hydro_3_N_sf"/>
</dbReference>
<keyword evidence="21" id="KW-1185">Reference proteome</keyword>
<keyword evidence="7 16" id="KW-0378">Hydrolase</keyword>
<comment type="pathway">
    <text evidence="3 16">Glycan metabolism; cellulose degradation.</text>
</comment>
<evidence type="ECO:0000256" key="1">
    <source>
        <dbReference type="ARBA" id="ARBA00000448"/>
    </source>
</evidence>
<dbReference type="Gene3D" id="3.40.50.1700">
    <property type="entry name" value="Glycoside hydrolase family 3 C-terminal domain"/>
    <property type="match status" value="1"/>
</dbReference>
<evidence type="ECO:0000256" key="4">
    <source>
        <dbReference type="ARBA" id="ARBA00005336"/>
    </source>
</evidence>
<dbReference type="SUPFAM" id="SSF52279">
    <property type="entry name" value="Beta-D-glucan exohydrolase, C-terminal domain"/>
    <property type="match status" value="1"/>
</dbReference>
<feature type="region of interest" description="Disordered" evidence="17">
    <location>
        <begin position="1"/>
        <end position="66"/>
    </location>
</feature>
<dbReference type="InterPro" id="IPR017853">
    <property type="entry name" value="GH"/>
</dbReference>
<dbReference type="Gene3D" id="2.60.40.10">
    <property type="entry name" value="Immunoglobulins"/>
    <property type="match status" value="1"/>
</dbReference>
<keyword evidence="6 18" id="KW-0812">Transmembrane</keyword>
<organism evidence="20 21">
    <name type="scientific">Sporothrix curviconia</name>
    <dbReference type="NCBI Taxonomy" id="1260050"/>
    <lineage>
        <taxon>Eukaryota</taxon>
        <taxon>Fungi</taxon>
        <taxon>Dikarya</taxon>
        <taxon>Ascomycota</taxon>
        <taxon>Pezizomycotina</taxon>
        <taxon>Sordariomycetes</taxon>
        <taxon>Sordariomycetidae</taxon>
        <taxon>Ophiostomatales</taxon>
        <taxon>Ophiostomataceae</taxon>
        <taxon>Sporothrix</taxon>
    </lineage>
</organism>
<feature type="compositionally biased region" description="Basic and acidic residues" evidence="17">
    <location>
        <begin position="1"/>
        <end position="22"/>
    </location>
</feature>
<dbReference type="PROSITE" id="PS00775">
    <property type="entry name" value="GLYCOSYL_HYDROL_F3"/>
    <property type="match status" value="1"/>
</dbReference>
<evidence type="ECO:0000256" key="15">
    <source>
        <dbReference type="ARBA" id="ARBA00024983"/>
    </source>
</evidence>
<keyword evidence="11" id="KW-0325">Glycoprotein</keyword>
<evidence type="ECO:0000256" key="12">
    <source>
        <dbReference type="ARBA" id="ARBA00023277"/>
    </source>
</evidence>
<keyword evidence="14 16" id="KW-0624">Polysaccharide degradation</keyword>
<evidence type="ECO:0000256" key="11">
    <source>
        <dbReference type="ARBA" id="ARBA00023180"/>
    </source>
</evidence>
<keyword evidence="10 18" id="KW-0472">Membrane</keyword>
<feature type="region of interest" description="Disordered" evidence="17">
    <location>
        <begin position="520"/>
        <end position="546"/>
    </location>
</feature>
<dbReference type="PRINTS" id="PR00133">
    <property type="entry name" value="GLHYDRLASE3"/>
</dbReference>
<keyword evidence="13 16" id="KW-0326">Glycosidase</keyword>
<dbReference type="Pfam" id="PF00933">
    <property type="entry name" value="Glyco_hydro_3"/>
    <property type="match status" value="1"/>
</dbReference>
<evidence type="ECO:0000256" key="9">
    <source>
        <dbReference type="ARBA" id="ARBA00022989"/>
    </source>
</evidence>
<evidence type="ECO:0000256" key="7">
    <source>
        <dbReference type="ARBA" id="ARBA00022801"/>
    </source>
</evidence>
<keyword evidence="9 18" id="KW-1133">Transmembrane helix</keyword>
<protein>
    <recommendedName>
        <fullName evidence="16">beta-glucosidase</fullName>
        <ecNumber evidence="16">3.2.1.21</ecNumber>
    </recommendedName>
</protein>
<dbReference type="Proteomes" id="UP001642405">
    <property type="component" value="Unassembled WGS sequence"/>
</dbReference>
<evidence type="ECO:0000256" key="13">
    <source>
        <dbReference type="ARBA" id="ARBA00023295"/>
    </source>
</evidence>
<evidence type="ECO:0000256" key="10">
    <source>
        <dbReference type="ARBA" id="ARBA00023136"/>
    </source>
</evidence>
<dbReference type="Pfam" id="PF14310">
    <property type="entry name" value="Fn3-like"/>
    <property type="match status" value="1"/>
</dbReference>
<dbReference type="SUPFAM" id="SSF51445">
    <property type="entry name" value="(Trans)glycosidases"/>
    <property type="match status" value="1"/>
</dbReference>
<reference evidence="20 21" key="1">
    <citation type="submission" date="2024-01" db="EMBL/GenBank/DDBJ databases">
        <authorList>
            <person name="Allen C."/>
            <person name="Tagirdzhanova G."/>
        </authorList>
    </citation>
    <scope>NUCLEOTIDE SEQUENCE [LARGE SCALE GENOMIC DNA]</scope>
</reference>
<gene>
    <name evidence="20" type="ORF">SCUCBS95973_008986</name>
</gene>
<evidence type="ECO:0000256" key="3">
    <source>
        <dbReference type="ARBA" id="ARBA00004987"/>
    </source>
</evidence>
<evidence type="ECO:0000256" key="18">
    <source>
        <dbReference type="SAM" id="Phobius"/>
    </source>
</evidence>
<feature type="transmembrane region" description="Helical" evidence="18">
    <location>
        <begin position="92"/>
        <end position="113"/>
    </location>
</feature>
<evidence type="ECO:0000256" key="2">
    <source>
        <dbReference type="ARBA" id="ARBA00004401"/>
    </source>
</evidence>
<evidence type="ECO:0000256" key="14">
    <source>
        <dbReference type="ARBA" id="ARBA00023326"/>
    </source>
</evidence>
<comment type="subcellular location">
    <subcellularLocation>
        <location evidence="2">Cell membrane</location>
        <topology evidence="2">Single-pass type II membrane protein</topology>
    </subcellularLocation>
</comment>
<evidence type="ECO:0000256" key="8">
    <source>
        <dbReference type="ARBA" id="ARBA00022968"/>
    </source>
</evidence>
<comment type="catalytic activity">
    <reaction evidence="1 16">
        <text>Hydrolysis of terminal, non-reducing beta-D-glucosyl residues with release of beta-D-glucose.</text>
        <dbReference type="EC" id="3.2.1.21"/>
    </reaction>
</comment>
<dbReference type="InterPro" id="IPR036881">
    <property type="entry name" value="Glyco_hydro_3_C_sf"/>
</dbReference>
<keyword evidence="5" id="KW-1003">Cell membrane</keyword>
<dbReference type="InterPro" id="IPR001764">
    <property type="entry name" value="Glyco_hydro_3_N"/>
</dbReference>
<dbReference type="SMART" id="SM01217">
    <property type="entry name" value="Fn3_like"/>
    <property type="match status" value="1"/>
</dbReference>
<comment type="similarity">
    <text evidence="4 16">Belongs to the glycosyl hydrolase 3 family.</text>
</comment>
<evidence type="ECO:0000259" key="19">
    <source>
        <dbReference type="SMART" id="SM01217"/>
    </source>
</evidence>
<dbReference type="Pfam" id="PF01915">
    <property type="entry name" value="Glyco_hydro_3_C"/>
    <property type="match status" value="1"/>
</dbReference>
<accession>A0ABP0CTF6</accession>
<keyword evidence="12 16" id="KW-0119">Carbohydrate metabolism</keyword>
<name>A0ABP0CTF6_9PEZI</name>
<dbReference type="InterPro" id="IPR026891">
    <property type="entry name" value="Fn3-like"/>
</dbReference>
<evidence type="ECO:0000256" key="16">
    <source>
        <dbReference type="RuleBase" id="RU361161"/>
    </source>
</evidence>
<dbReference type="InterPro" id="IPR002772">
    <property type="entry name" value="Glyco_hydro_3_C"/>
</dbReference>